<evidence type="ECO:0000313" key="9">
    <source>
        <dbReference type="EMBL" id="WOK95386.1"/>
    </source>
</evidence>
<keyword evidence="5" id="KW-0238">DNA-binding</keyword>
<evidence type="ECO:0000256" key="5">
    <source>
        <dbReference type="ARBA" id="ARBA00023125"/>
    </source>
</evidence>
<keyword evidence="3" id="KW-0863">Zinc-finger</keyword>
<sequence>MDAMSYNISLEEQANSTPTSGPPYLELAMQSVEESTNLNMVNEVDVKSATWPSNSRSADVQNWKYNQVEMRELISHMVLVHELPFDFVEYEMFNMVMKFANHAFESISCAAASGDCLTSYRIEKMRLKALLKTVNRWNATYEMLLCALEFKNVFSRFQVQDSSYEYLPSEEDWNKVKEVCYFLEIFNDITTLISAILDPRNKMQLVTFCFDAICSKEEASKYIKVVRDSLYEIYQEYADAYVAEVNKSNNIESGQDGGSGCNSSIVVRKRKFGTQKGRLMFDQFMRTHGTVKSELDTYLDDDLYICHEDPELFDALEWWKVNNLKYKILSKMAFDILSIPVSTVAFEATFSAGGRVIDSYSSSLGTDTVEMLLFGSDWYRNFYGIHKKIEILLSRTRNVGAYGDPFKCPPWSLLSD</sequence>
<organism evidence="9 10">
    <name type="scientific">Canna indica</name>
    <name type="common">Indian-shot</name>
    <dbReference type="NCBI Taxonomy" id="4628"/>
    <lineage>
        <taxon>Eukaryota</taxon>
        <taxon>Viridiplantae</taxon>
        <taxon>Streptophyta</taxon>
        <taxon>Embryophyta</taxon>
        <taxon>Tracheophyta</taxon>
        <taxon>Spermatophyta</taxon>
        <taxon>Magnoliopsida</taxon>
        <taxon>Liliopsida</taxon>
        <taxon>Zingiberales</taxon>
        <taxon>Cannaceae</taxon>
        <taxon>Canna</taxon>
    </lineage>
</organism>
<proteinExistence type="predicted"/>
<evidence type="ECO:0000259" key="7">
    <source>
        <dbReference type="Pfam" id="PF05699"/>
    </source>
</evidence>
<dbReference type="GO" id="GO:0003677">
    <property type="term" value="F:DNA binding"/>
    <property type="evidence" value="ECO:0007669"/>
    <property type="project" value="UniProtKB-KW"/>
</dbReference>
<keyword evidence="6" id="KW-0539">Nucleus</keyword>
<dbReference type="InterPro" id="IPR025525">
    <property type="entry name" value="hAT-like_transposase_RNase-H"/>
</dbReference>
<dbReference type="PANTHER" id="PTHR46481:SF10">
    <property type="entry name" value="ZINC FINGER BED DOMAIN-CONTAINING PROTEIN 39"/>
    <property type="match status" value="1"/>
</dbReference>
<dbReference type="SUPFAM" id="SSF53098">
    <property type="entry name" value="Ribonuclease H-like"/>
    <property type="match status" value="1"/>
</dbReference>
<evidence type="ECO:0000256" key="1">
    <source>
        <dbReference type="ARBA" id="ARBA00004123"/>
    </source>
</evidence>
<keyword evidence="4" id="KW-0862">Zinc</keyword>
<dbReference type="EMBL" id="CP136890">
    <property type="protein sequence ID" value="WOK95386.1"/>
    <property type="molecule type" value="Genomic_DNA"/>
</dbReference>
<dbReference type="GO" id="GO:0008270">
    <property type="term" value="F:zinc ion binding"/>
    <property type="evidence" value="ECO:0007669"/>
    <property type="project" value="UniProtKB-KW"/>
</dbReference>
<reference evidence="9 10" key="1">
    <citation type="submission" date="2023-10" db="EMBL/GenBank/DDBJ databases">
        <title>Chromosome-scale genome assembly provides insights into flower coloration mechanisms of Canna indica.</title>
        <authorList>
            <person name="Li C."/>
        </authorList>
    </citation>
    <scope>NUCLEOTIDE SEQUENCE [LARGE SCALE GENOMIC DNA]</scope>
    <source>
        <tissue evidence="9">Flower</tissue>
    </source>
</reference>
<evidence type="ECO:0000256" key="3">
    <source>
        <dbReference type="ARBA" id="ARBA00022771"/>
    </source>
</evidence>
<dbReference type="Pfam" id="PF05699">
    <property type="entry name" value="Dimer_Tnp_hAT"/>
    <property type="match status" value="1"/>
</dbReference>
<dbReference type="GO" id="GO:0046983">
    <property type="term" value="F:protein dimerization activity"/>
    <property type="evidence" value="ECO:0007669"/>
    <property type="project" value="InterPro"/>
</dbReference>
<gene>
    <name evidence="9" type="ORF">Cni_G04093</name>
</gene>
<dbReference type="AlphaFoldDB" id="A0AAQ3JT00"/>
<evidence type="ECO:0000259" key="8">
    <source>
        <dbReference type="Pfam" id="PF14372"/>
    </source>
</evidence>
<dbReference type="Pfam" id="PF14372">
    <property type="entry name" value="hAT-like_RNase-H"/>
    <property type="match status" value="1"/>
</dbReference>
<evidence type="ECO:0000256" key="2">
    <source>
        <dbReference type="ARBA" id="ARBA00022723"/>
    </source>
</evidence>
<protein>
    <submittedName>
        <fullName evidence="9">Zinc finger BED domain-containing protein RICESLEEPER 2-like</fullName>
    </submittedName>
</protein>
<dbReference type="InterPro" id="IPR052035">
    <property type="entry name" value="ZnF_BED_domain_contain"/>
</dbReference>
<evidence type="ECO:0000256" key="4">
    <source>
        <dbReference type="ARBA" id="ARBA00022833"/>
    </source>
</evidence>
<feature type="domain" description="hAT-like transposase RNase-H fold" evidence="8">
    <location>
        <begin position="189"/>
        <end position="237"/>
    </location>
</feature>
<evidence type="ECO:0000256" key="6">
    <source>
        <dbReference type="ARBA" id="ARBA00023242"/>
    </source>
</evidence>
<evidence type="ECO:0000313" key="10">
    <source>
        <dbReference type="Proteomes" id="UP001327560"/>
    </source>
</evidence>
<accession>A0AAQ3JT00</accession>
<keyword evidence="2" id="KW-0479">Metal-binding</keyword>
<dbReference type="PANTHER" id="PTHR46481">
    <property type="entry name" value="ZINC FINGER BED DOMAIN-CONTAINING PROTEIN 4"/>
    <property type="match status" value="1"/>
</dbReference>
<name>A0AAQ3JT00_9LILI</name>
<dbReference type="Proteomes" id="UP001327560">
    <property type="component" value="Chromosome 1"/>
</dbReference>
<dbReference type="InterPro" id="IPR012337">
    <property type="entry name" value="RNaseH-like_sf"/>
</dbReference>
<dbReference type="GO" id="GO:0005634">
    <property type="term" value="C:nucleus"/>
    <property type="evidence" value="ECO:0007669"/>
    <property type="project" value="UniProtKB-SubCell"/>
</dbReference>
<feature type="domain" description="HAT C-terminal dimerisation" evidence="7">
    <location>
        <begin position="294"/>
        <end position="378"/>
    </location>
</feature>
<comment type="subcellular location">
    <subcellularLocation>
        <location evidence="1">Nucleus</location>
    </subcellularLocation>
</comment>
<keyword evidence="10" id="KW-1185">Reference proteome</keyword>
<dbReference type="InterPro" id="IPR008906">
    <property type="entry name" value="HATC_C_dom"/>
</dbReference>